<dbReference type="Gene3D" id="1.10.1760.20">
    <property type="match status" value="1"/>
</dbReference>
<dbReference type="GO" id="GO:0022857">
    <property type="term" value="F:transmembrane transporter activity"/>
    <property type="evidence" value="ECO:0007669"/>
    <property type="project" value="InterPro"/>
</dbReference>
<dbReference type="AlphaFoldDB" id="A0A9D2SGB0"/>
<gene>
    <name evidence="2" type="ORF">H9710_07780</name>
</gene>
<proteinExistence type="predicted"/>
<keyword evidence="1" id="KW-0472">Membrane</keyword>
<comment type="caution">
    <text evidence="2">The sequence shown here is derived from an EMBL/GenBank/DDBJ whole genome shotgun (WGS) entry which is preliminary data.</text>
</comment>
<feature type="transmembrane region" description="Helical" evidence="1">
    <location>
        <begin position="43"/>
        <end position="67"/>
    </location>
</feature>
<accession>A0A9D2SGB0</accession>
<keyword evidence="1" id="KW-1133">Transmembrane helix</keyword>
<dbReference type="Proteomes" id="UP000826793">
    <property type="component" value="Unassembled WGS sequence"/>
</dbReference>
<keyword evidence="1" id="KW-0812">Transmembrane</keyword>
<protein>
    <submittedName>
        <fullName evidence="2">ECF transporter S component</fullName>
    </submittedName>
</protein>
<organism evidence="2 3">
    <name type="scientific">Candidatus Acutalibacter pullicola</name>
    <dbReference type="NCBI Taxonomy" id="2838417"/>
    <lineage>
        <taxon>Bacteria</taxon>
        <taxon>Bacillati</taxon>
        <taxon>Bacillota</taxon>
        <taxon>Clostridia</taxon>
        <taxon>Eubacteriales</taxon>
        <taxon>Acutalibacteraceae</taxon>
        <taxon>Acutalibacter</taxon>
    </lineage>
</organism>
<name>A0A9D2SGB0_9FIRM</name>
<evidence type="ECO:0000313" key="3">
    <source>
        <dbReference type="Proteomes" id="UP000826793"/>
    </source>
</evidence>
<feature type="transmembrane region" description="Helical" evidence="1">
    <location>
        <begin position="12"/>
        <end position="31"/>
    </location>
</feature>
<evidence type="ECO:0000313" key="2">
    <source>
        <dbReference type="EMBL" id="HJB98463.1"/>
    </source>
</evidence>
<feature type="transmembrane region" description="Helical" evidence="1">
    <location>
        <begin position="119"/>
        <end position="140"/>
    </location>
</feature>
<dbReference type="InterPro" id="IPR024529">
    <property type="entry name" value="ECF_trnsprt_substrate-spec"/>
</dbReference>
<reference evidence="2" key="1">
    <citation type="journal article" date="2021" name="PeerJ">
        <title>Extensive microbial diversity within the chicken gut microbiome revealed by metagenomics and culture.</title>
        <authorList>
            <person name="Gilroy R."/>
            <person name="Ravi A."/>
            <person name="Getino M."/>
            <person name="Pursley I."/>
            <person name="Horton D.L."/>
            <person name="Alikhan N.F."/>
            <person name="Baker D."/>
            <person name="Gharbi K."/>
            <person name="Hall N."/>
            <person name="Watson M."/>
            <person name="Adriaenssens E.M."/>
            <person name="Foster-Nyarko E."/>
            <person name="Jarju S."/>
            <person name="Secka A."/>
            <person name="Antonio M."/>
            <person name="Oren A."/>
            <person name="Chaudhuri R.R."/>
            <person name="La Ragione R."/>
            <person name="Hildebrand F."/>
            <person name="Pallen M.J."/>
        </authorList>
    </citation>
    <scope>NUCLEOTIDE SEQUENCE</scope>
    <source>
        <strain evidence="2">CHK185-1770</strain>
    </source>
</reference>
<feature type="transmembrane region" description="Helical" evidence="1">
    <location>
        <begin position="87"/>
        <end position="112"/>
    </location>
</feature>
<feature type="transmembrane region" description="Helical" evidence="1">
    <location>
        <begin position="146"/>
        <end position="168"/>
    </location>
</feature>
<evidence type="ECO:0000256" key="1">
    <source>
        <dbReference type="SAM" id="Phobius"/>
    </source>
</evidence>
<sequence>MSKTRRCLLDLWIAACCVGLGLFLPWAFRWVENGEAVLLLLQLPVLLCGMLCGPGYGLSCGMLLALLPRLLPGVQVAALSTAQLWELALYGFLAGFLTCLLANTPGVVNVGVSLVGSMLLGRVFYGLLNAFVFVPGYTWSLWLQESFVVCLPGIVLQLAVIPLVTLALRRCGVAERP</sequence>
<dbReference type="EMBL" id="DWXG01000061">
    <property type="protein sequence ID" value="HJB98463.1"/>
    <property type="molecule type" value="Genomic_DNA"/>
</dbReference>
<dbReference type="Pfam" id="PF12822">
    <property type="entry name" value="ECF_trnsprt"/>
    <property type="match status" value="1"/>
</dbReference>
<reference evidence="2" key="2">
    <citation type="submission" date="2021-04" db="EMBL/GenBank/DDBJ databases">
        <authorList>
            <person name="Gilroy R."/>
        </authorList>
    </citation>
    <scope>NUCLEOTIDE SEQUENCE</scope>
    <source>
        <strain evidence="2">CHK185-1770</strain>
    </source>
</reference>